<evidence type="ECO:0000313" key="3">
    <source>
        <dbReference type="Proteomes" id="UP001162131"/>
    </source>
</evidence>
<comment type="caution">
    <text evidence="2">The sequence shown here is derived from an EMBL/GenBank/DDBJ whole genome shotgun (WGS) entry which is preliminary data.</text>
</comment>
<protein>
    <recommendedName>
        <fullName evidence="1">RAP domain-containing protein</fullName>
    </recommendedName>
</protein>
<dbReference type="EMBL" id="CAJZBQ010000046">
    <property type="protein sequence ID" value="CAG9328590.1"/>
    <property type="molecule type" value="Genomic_DNA"/>
</dbReference>
<dbReference type="Gene3D" id="3.40.960.10">
    <property type="entry name" value="VSR Endonuclease"/>
    <property type="match status" value="1"/>
</dbReference>
<organism evidence="2 3">
    <name type="scientific">Blepharisma stoltei</name>
    <dbReference type="NCBI Taxonomy" id="1481888"/>
    <lineage>
        <taxon>Eukaryota</taxon>
        <taxon>Sar</taxon>
        <taxon>Alveolata</taxon>
        <taxon>Ciliophora</taxon>
        <taxon>Postciliodesmatophora</taxon>
        <taxon>Heterotrichea</taxon>
        <taxon>Heterotrichida</taxon>
        <taxon>Blepharismidae</taxon>
        <taxon>Blepharisma</taxon>
    </lineage>
</organism>
<name>A0AAU9JL27_9CILI</name>
<feature type="domain" description="RAP" evidence="1">
    <location>
        <begin position="329"/>
        <end position="386"/>
    </location>
</feature>
<dbReference type="Proteomes" id="UP001162131">
    <property type="component" value="Unassembled WGS sequence"/>
</dbReference>
<evidence type="ECO:0000313" key="2">
    <source>
        <dbReference type="EMBL" id="CAG9328590.1"/>
    </source>
</evidence>
<dbReference type="InterPro" id="IPR013584">
    <property type="entry name" value="RAP"/>
</dbReference>
<dbReference type="PROSITE" id="PS51286">
    <property type="entry name" value="RAP"/>
    <property type="match status" value="1"/>
</dbReference>
<keyword evidence="3" id="KW-1185">Reference proteome</keyword>
<evidence type="ECO:0000259" key="1">
    <source>
        <dbReference type="PROSITE" id="PS51286"/>
    </source>
</evidence>
<accession>A0AAU9JL27</accession>
<sequence length="397" mass="45937">MVKGLAKLVQSLKKAKDVSQTLEILDQTPNGMLHEGPSLGIEMIKLAATKYSKNDEIFQVLESPKFFNAFRGDNFWLYLNHLLQNKKSQMNTDFYLSLEKKINKMTSDELTWRGIGNAWKIFAKYSMIPSFQCITKLEEEIIDRKKEFDLATYGIIMNAYANLRILENPEHKNPQRFMKEMITKKKIDEGELKKQSTMVSLLGIAKSLCLMHYFSDTSLWLSYFKNIADAYSSVKDEATPWKADIDMSLLHLIDAHQTYAAENMQEYQEMLSPIKEKCIYDPTKLAKTNKLSDWEKSIEGILKKFSLKYEADKIVSDYYTVDYFFEPNIAIEIYGPIHFLRKITGESTNLLKGKSIYKSQLLGAKGLKIIRVPYHLKEDTENYIVKELQILGILSNL</sequence>
<reference evidence="2" key="1">
    <citation type="submission" date="2021-09" db="EMBL/GenBank/DDBJ databases">
        <authorList>
            <consortium name="AG Swart"/>
            <person name="Singh M."/>
            <person name="Singh A."/>
            <person name="Seah K."/>
            <person name="Emmerich C."/>
        </authorList>
    </citation>
    <scope>NUCLEOTIDE SEQUENCE</scope>
    <source>
        <strain evidence="2">ATCC30299</strain>
    </source>
</reference>
<dbReference type="AlphaFoldDB" id="A0AAU9JL27"/>
<proteinExistence type="predicted"/>
<gene>
    <name evidence="2" type="ORF">BSTOLATCC_MIC46587</name>
</gene>
<dbReference type="Pfam" id="PF08373">
    <property type="entry name" value="RAP"/>
    <property type="match status" value="1"/>
</dbReference>